<feature type="region of interest" description="Disordered" evidence="1">
    <location>
        <begin position="605"/>
        <end position="637"/>
    </location>
</feature>
<feature type="compositionally biased region" description="Polar residues" evidence="1">
    <location>
        <begin position="173"/>
        <end position="182"/>
    </location>
</feature>
<feature type="compositionally biased region" description="Polar residues" evidence="1">
    <location>
        <begin position="616"/>
        <end position="628"/>
    </location>
</feature>
<protein>
    <submittedName>
        <fullName evidence="2">Uncharacterized protein</fullName>
    </submittedName>
</protein>
<feature type="compositionally biased region" description="Polar residues" evidence="1">
    <location>
        <begin position="282"/>
        <end position="298"/>
    </location>
</feature>
<proteinExistence type="predicted"/>
<feature type="region of interest" description="Disordered" evidence="1">
    <location>
        <begin position="462"/>
        <end position="485"/>
    </location>
</feature>
<organism evidence="2 3">
    <name type="scientific">Stylophora pistillata</name>
    <name type="common">Smooth cauliflower coral</name>
    <dbReference type="NCBI Taxonomy" id="50429"/>
    <lineage>
        <taxon>Eukaryota</taxon>
        <taxon>Metazoa</taxon>
        <taxon>Cnidaria</taxon>
        <taxon>Anthozoa</taxon>
        <taxon>Hexacorallia</taxon>
        <taxon>Scleractinia</taxon>
        <taxon>Astrocoeniina</taxon>
        <taxon>Pocilloporidae</taxon>
        <taxon>Stylophora</taxon>
    </lineage>
</organism>
<accession>A0A2B4RJ41</accession>
<feature type="region of interest" description="Disordered" evidence="1">
    <location>
        <begin position="253"/>
        <end position="298"/>
    </location>
</feature>
<dbReference type="Proteomes" id="UP000225706">
    <property type="component" value="Unassembled WGS sequence"/>
</dbReference>
<evidence type="ECO:0000313" key="2">
    <source>
        <dbReference type="EMBL" id="PFX16262.1"/>
    </source>
</evidence>
<dbReference type="EMBL" id="LSMT01000560">
    <property type="protein sequence ID" value="PFX16262.1"/>
    <property type="molecule type" value="Genomic_DNA"/>
</dbReference>
<feature type="compositionally biased region" description="Basic and acidic residues" evidence="1">
    <location>
        <begin position="938"/>
        <end position="954"/>
    </location>
</feature>
<feature type="compositionally biased region" description="Polar residues" evidence="1">
    <location>
        <begin position="433"/>
        <end position="448"/>
    </location>
</feature>
<gene>
    <name evidence="2" type="ORF">AWC38_SpisGene19467</name>
</gene>
<feature type="region of interest" description="Disordered" evidence="1">
    <location>
        <begin position="171"/>
        <end position="193"/>
    </location>
</feature>
<keyword evidence="3" id="KW-1185">Reference proteome</keyword>
<sequence>MEFELGRTSTRSQVKKSELPSDMPCLAMSCNRQNNDLRHTPSQFEKEKLKQMKSIEGDLWELQRFMQELKCVTALISAEDIRNGQKVSYKERSLDGTGKSEATLHTNNFQREDVRLHGDEKIFFLTRQMAPPTRIKWKEQRTVIRSQIYHANREKENVPFLRKSVSEDAATASKETLSITSSHDSEESVKRVSYRPSANKRISALNVHEDRILRRKISAYHEIHKKEIAEVSRKLVEIRDSMKELATDPLYGNHSLQNVEGSGDGNSIRTPVTNEQKLKLGRSQSFPDLGDRSTTSTKTNKSLFPILKHGHHVVQSIGNSGKRAPIHRGELKPRVKSTGLPRSAQITKWQLTEHKKLERSKTAPVTKLQPLLITTPEMMRKKINISTFSRPIKIDEVSCRRRISPCLVETEPKTTPMHSPRDSETYVHRPKSTSDTQVLPSHSFSNDSKRQFNFASEKMLTKREANASHRGHSFSSEKNGYEQESPVAAPRIELCQQPTMDKRKTIDFRQTEKASVAYFHEQSILRKKLDQFQREQDKSLKKISSRQDTLARDFLGQIGKSRNKKLAVMEHWHIRSSHTDLFSRHDSVSAERTYIPDILVRARKVSAPSDTRSKSGRASISSDINSSRKASDPEYFSGRTIDYGERQAVGVPRRKLTTGHVDLAASSGGLPHYAGCSGSPMDYDDVVSQSRSNVSVLKAKMPSGQSGGFFSDTLSRTKSEREDSMRKIDLPTSLSSCIDAPSRMVNETTSEGVSKYRRDNLLSAPKNILENRRQIFNGNLTSFQGLPNDVDNNFNSQGREENKDIPRVAPGTLITNGQFQSARLDVSGVYISEEFSTLESKEANLSRGISNVYSEKEVEVETSGESSNTFQRKGSLSRDQIKLDLHELTIATTTAAGARGGIRHHGNAWSDKSTTPRRKISTGQAPPGAVINRNSRISRNEESFMERNSAKSETGENSDGLRSFRSLALVATAAQRFRTATTNAGPEKPKPGVSPDKKILTKARLYELQRPTESYLRQVAAVEEMSTNILRLGTRSKSVSGPSSRKISVNGITDFRRVSQAALATRVLIDRGIKKVSTTGLS</sequence>
<dbReference type="AlphaFoldDB" id="A0A2B4RJ41"/>
<reference evidence="3" key="1">
    <citation type="journal article" date="2017" name="bioRxiv">
        <title>Comparative analysis of the genomes of Stylophora pistillata and Acropora digitifera provides evidence for extensive differences between species of corals.</title>
        <authorList>
            <person name="Voolstra C.R."/>
            <person name="Li Y."/>
            <person name="Liew Y.J."/>
            <person name="Baumgarten S."/>
            <person name="Zoccola D."/>
            <person name="Flot J.-F."/>
            <person name="Tambutte S."/>
            <person name="Allemand D."/>
            <person name="Aranda M."/>
        </authorList>
    </citation>
    <scope>NUCLEOTIDE SEQUENCE [LARGE SCALE GENOMIC DNA]</scope>
</reference>
<evidence type="ECO:0000313" key="3">
    <source>
        <dbReference type="Proteomes" id="UP000225706"/>
    </source>
</evidence>
<feature type="compositionally biased region" description="Polar residues" evidence="1">
    <location>
        <begin position="254"/>
        <end position="275"/>
    </location>
</feature>
<dbReference type="OrthoDB" id="5966461at2759"/>
<name>A0A2B4RJ41_STYPI</name>
<feature type="region of interest" description="Disordered" evidence="1">
    <location>
        <begin position="896"/>
        <end position="959"/>
    </location>
</feature>
<feature type="region of interest" description="Disordered" evidence="1">
    <location>
        <begin position="411"/>
        <end position="448"/>
    </location>
</feature>
<evidence type="ECO:0000256" key="1">
    <source>
        <dbReference type="SAM" id="MobiDB-lite"/>
    </source>
</evidence>
<comment type="caution">
    <text evidence="2">The sequence shown here is derived from an EMBL/GenBank/DDBJ whole genome shotgun (WGS) entry which is preliminary data.</text>
</comment>